<keyword evidence="1" id="KW-1133">Transmembrane helix</keyword>
<keyword evidence="1" id="KW-0472">Membrane</keyword>
<gene>
    <name evidence="2" type="ORF">DFQ10_10570</name>
</gene>
<dbReference type="OrthoDB" id="556365at2"/>
<comment type="caution">
    <text evidence="2">The sequence shown here is derived from an EMBL/GenBank/DDBJ whole genome shotgun (WGS) entry which is preliminary data.</text>
</comment>
<dbReference type="RefSeq" id="WP_115817575.1">
    <property type="nucleotide sequence ID" value="NZ_QRDV01000005.1"/>
</dbReference>
<evidence type="ECO:0000313" key="2">
    <source>
        <dbReference type="EMBL" id="RED43472.1"/>
    </source>
</evidence>
<evidence type="ECO:0000313" key="3">
    <source>
        <dbReference type="Proteomes" id="UP000256980"/>
    </source>
</evidence>
<accession>A0A3D9H1V0</accession>
<evidence type="ECO:0000256" key="1">
    <source>
        <dbReference type="SAM" id="Phobius"/>
    </source>
</evidence>
<dbReference type="AlphaFoldDB" id="A0A3D9H1V0"/>
<reference evidence="2 3" key="1">
    <citation type="submission" date="2018-07" db="EMBL/GenBank/DDBJ databases">
        <title>Genomic Encyclopedia of Type Strains, Phase III (KMG-III): the genomes of soil and plant-associated and newly described type strains.</title>
        <authorList>
            <person name="Whitman W."/>
        </authorList>
    </citation>
    <scope>NUCLEOTIDE SEQUENCE [LARGE SCALE GENOMIC DNA]</scope>
    <source>
        <strain evidence="2 3">CECT 7946</strain>
    </source>
</reference>
<feature type="transmembrane region" description="Helical" evidence="1">
    <location>
        <begin position="97"/>
        <end position="117"/>
    </location>
</feature>
<sequence>MNLPEGFHNEIIEAKENKLYTDVDNIKSKVDTSPLNSGGASFKTNVLIKESSSKILYKPSIGAAIFGFIFLAIGLGVLFFGIYPLFGNNFNFAEVEWFLLIFGLIFATAGGFMYYMFYMPRVFDKQIGYYYKAYKFKIHNSNKSASKSQIPLNSIIAIQLIGEHVKNDKGSYKSFELNLVLKDGSRKNVVDHGNLKSIISDAEILSDFLDVPIWHAGSIKA</sequence>
<proteinExistence type="predicted"/>
<dbReference type="EMBL" id="QRDV01000005">
    <property type="protein sequence ID" value="RED43472.1"/>
    <property type="molecule type" value="Genomic_DNA"/>
</dbReference>
<keyword evidence="3" id="KW-1185">Reference proteome</keyword>
<keyword evidence="1" id="KW-0812">Transmembrane</keyword>
<organism evidence="2 3">
    <name type="scientific">Winogradskyella eximia</name>
    <dbReference type="NCBI Taxonomy" id="262006"/>
    <lineage>
        <taxon>Bacteria</taxon>
        <taxon>Pseudomonadati</taxon>
        <taxon>Bacteroidota</taxon>
        <taxon>Flavobacteriia</taxon>
        <taxon>Flavobacteriales</taxon>
        <taxon>Flavobacteriaceae</taxon>
        <taxon>Winogradskyella</taxon>
    </lineage>
</organism>
<feature type="transmembrane region" description="Helical" evidence="1">
    <location>
        <begin position="61"/>
        <end position="85"/>
    </location>
</feature>
<name>A0A3D9H1V0_9FLAO</name>
<protein>
    <submittedName>
        <fullName evidence="2">Uncharacterized protein</fullName>
    </submittedName>
</protein>
<dbReference type="Proteomes" id="UP000256980">
    <property type="component" value="Unassembled WGS sequence"/>
</dbReference>